<dbReference type="Gene3D" id="1.10.8.60">
    <property type="match status" value="1"/>
</dbReference>
<evidence type="ECO:0000313" key="9">
    <source>
        <dbReference type="EMBL" id="AKT40525.1"/>
    </source>
</evidence>
<evidence type="ECO:0000256" key="5">
    <source>
        <dbReference type="ARBA" id="ARBA00023163"/>
    </source>
</evidence>
<dbReference type="Pfam" id="PF16697">
    <property type="entry name" value="Yop-YscD_cpl"/>
    <property type="match status" value="1"/>
</dbReference>
<dbReference type="CDD" id="cd00009">
    <property type="entry name" value="AAA"/>
    <property type="match status" value="1"/>
</dbReference>
<gene>
    <name evidence="9" type="ORF">CMC5_046800</name>
</gene>
<evidence type="ECO:0000259" key="8">
    <source>
        <dbReference type="PROSITE" id="PS50045"/>
    </source>
</evidence>
<dbReference type="Gene3D" id="1.10.10.60">
    <property type="entry name" value="Homeodomain-like"/>
    <property type="match status" value="1"/>
</dbReference>
<dbReference type="Pfam" id="PF02954">
    <property type="entry name" value="HTH_8"/>
    <property type="match status" value="1"/>
</dbReference>
<dbReference type="SUPFAM" id="SSF52540">
    <property type="entry name" value="P-loop containing nucleoside triphosphate hydrolases"/>
    <property type="match status" value="1"/>
</dbReference>
<dbReference type="PROSITE" id="PS50045">
    <property type="entry name" value="SIGMA54_INTERACT_4"/>
    <property type="match status" value="1"/>
</dbReference>
<dbReference type="SMART" id="SM00240">
    <property type="entry name" value="FHA"/>
    <property type="match status" value="1"/>
</dbReference>
<keyword evidence="4" id="KW-0238">DNA-binding</keyword>
<evidence type="ECO:0000313" key="10">
    <source>
        <dbReference type="Proteomes" id="UP000067626"/>
    </source>
</evidence>
<dbReference type="PRINTS" id="PR01590">
    <property type="entry name" value="HTHFIS"/>
</dbReference>
<evidence type="ECO:0000256" key="1">
    <source>
        <dbReference type="ARBA" id="ARBA00022741"/>
    </source>
</evidence>
<dbReference type="SMART" id="SM00382">
    <property type="entry name" value="AAA"/>
    <property type="match status" value="1"/>
</dbReference>
<dbReference type="GO" id="GO:0005524">
    <property type="term" value="F:ATP binding"/>
    <property type="evidence" value="ECO:0007669"/>
    <property type="project" value="UniProtKB-KW"/>
</dbReference>
<name>A0A0K1EI42_CHOCO</name>
<organism evidence="9 10">
    <name type="scientific">Chondromyces crocatus</name>
    <dbReference type="NCBI Taxonomy" id="52"/>
    <lineage>
        <taxon>Bacteria</taxon>
        <taxon>Pseudomonadati</taxon>
        <taxon>Myxococcota</taxon>
        <taxon>Polyangia</taxon>
        <taxon>Polyangiales</taxon>
        <taxon>Polyangiaceae</taxon>
        <taxon>Chondromyces</taxon>
    </lineage>
</organism>
<dbReference type="InterPro" id="IPR002197">
    <property type="entry name" value="HTH_Fis"/>
</dbReference>
<dbReference type="PROSITE" id="PS00676">
    <property type="entry name" value="SIGMA54_INTERACT_2"/>
    <property type="match status" value="1"/>
</dbReference>
<dbReference type="InterPro" id="IPR058031">
    <property type="entry name" value="AAA_lid_NorR"/>
</dbReference>
<dbReference type="InterPro" id="IPR027417">
    <property type="entry name" value="P-loop_NTPase"/>
</dbReference>
<dbReference type="PANTHER" id="PTHR32071">
    <property type="entry name" value="TRANSCRIPTIONAL REGULATORY PROTEIN"/>
    <property type="match status" value="1"/>
</dbReference>
<dbReference type="EMBL" id="CP012159">
    <property type="protein sequence ID" value="AKT40525.1"/>
    <property type="molecule type" value="Genomic_DNA"/>
</dbReference>
<feature type="domain" description="FHA" evidence="7">
    <location>
        <begin position="81"/>
        <end position="130"/>
    </location>
</feature>
<protein>
    <submittedName>
        <fullName evidence="9">ATPase AAA</fullName>
    </submittedName>
</protein>
<keyword evidence="3" id="KW-0805">Transcription regulation</keyword>
<keyword evidence="5" id="KW-0804">Transcription</keyword>
<dbReference type="SUPFAM" id="SSF49879">
    <property type="entry name" value="SMAD/FHA domain"/>
    <property type="match status" value="1"/>
</dbReference>
<feature type="domain" description="Sigma-54 factor interaction" evidence="8">
    <location>
        <begin position="170"/>
        <end position="398"/>
    </location>
</feature>
<evidence type="ECO:0000256" key="2">
    <source>
        <dbReference type="ARBA" id="ARBA00022840"/>
    </source>
</evidence>
<dbReference type="GO" id="GO:0006355">
    <property type="term" value="P:regulation of DNA-templated transcription"/>
    <property type="evidence" value="ECO:0007669"/>
    <property type="project" value="InterPro"/>
</dbReference>
<keyword evidence="1" id="KW-0547">Nucleotide-binding</keyword>
<dbReference type="KEGG" id="ccro:CMC5_046800"/>
<evidence type="ECO:0000256" key="4">
    <source>
        <dbReference type="ARBA" id="ARBA00023125"/>
    </source>
</evidence>
<dbReference type="FunFam" id="3.40.50.300:FF:000006">
    <property type="entry name" value="DNA-binding transcriptional regulator NtrC"/>
    <property type="match status" value="1"/>
</dbReference>
<dbReference type="InterPro" id="IPR002078">
    <property type="entry name" value="Sigma_54_int"/>
</dbReference>
<feature type="region of interest" description="Disordered" evidence="6">
    <location>
        <begin position="405"/>
        <end position="429"/>
    </location>
</feature>
<keyword evidence="2" id="KW-0067">ATP-binding</keyword>
<dbReference type="InterPro" id="IPR032030">
    <property type="entry name" value="YscD_cytoplasmic_dom"/>
</dbReference>
<dbReference type="Pfam" id="PF25601">
    <property type="entry name" value="AAA_lid_14"/>
    <property type="match status" value="1"/>
</dbReference>
<feature type="region of interest" description="Disordered" evidence="6">
    <location>
        <begin position="1"/>
        <end position="27"/>
    </location>
</feature>
<dbReference type="PANTHER" id="PTHR32071:SF81">
    <property type="entry name" value="PROPIONATE CATABOLISM OPERON REGULATORY PROTEIN"/>
    <property type="match status" value="1"/>
</dbReference>
<dbReference type="Gene3D" id="3.40.50.300">
    <property type="entry name" value="P-loop containing nucleotide triphosphate hydrolases"/>
    <property type="match status" value="1"/>
</dbReference>
<reference evidence="9 10" key="1">
    <citation type="submission" date="2015-07" db="EMBL/GenBank/DDBJ databases">
        <title>Genome analysis of myxobacterium Chondromyces crocatus Cm c5 reveals a high potential for natural compound synthesis and the genetic basis for the loss of fruiting body formation.</title>
        <authorList>
            <person name="Zaburannyi N."/>
            <person name="Bunk B."/>
            <person name="Maier J."/>
            <person name="Overmann J."/>
            <person name="Mueller R."/>
        </authorList>
    </citation>
    <scope>NUCLEOTIDE SEQUENCE [LARGE SCALE GENOMIC DNA]</scope>
    <source>
        <strain evidence="9 10">Cm c5</strain>
    </source>
</reference>
<sequence length="497" mass="52887">MAPGAIESLSMSTTSSPGLPRRVRRAGPRSETRLKCVAAAPEARLCVEILGEHDTTGGVGVTGGVGAAGGARGVVLTGPEVTIGRGAGCSLVLPDPTVSEVHLVLRVEDGAIRVIDAGGRGGVWLDGVRVRDAYARPDAVVGLGRSRLRLRGVGDEGEAPSGPRSRLGGLLGVSPAMQRVFALLERAARTDATVLLEGETGTGKELAAQALHEESPRAGGVLQVVDCSALSATMIEDMLFGHVRGAFTGAIAEHPGGFEEADGGTLFLDEIGELPLELQPKLLRAIETRAICRLGSNVPRRVDVRIVAATNRSLAREVAEGRFRADLYYRLNVVRVELPPLRERPEDVQALVRHIEEGLPAASQARAPLSEDEVDLLSRRPWPGNVRELRNEVVRMHALGLHALETPTPTPTKAPAAWSAPRPGVAETGEDGEPVVDLSMGFRLARQQQLDAFERRFLAEALRRAHGNVSLAAQSIGVSRKLLHRAIARHALREVDP</sequence>
<dbReference type="PROSITE" id="PS50006">
    <property type="entry name" value="FHA_DOMAIN"/>
    <property type="match status" value="1"/>
</dbReference>
<keyword evidence="10" id="KW-1185">Reference proteome</keyword>
<accession>A0A0K1EI42</accession>
<dbReference type="InterPro" id="IPR025943">
    <property type="entry name" value="Sigma_54_int_dom_ATP-bd_2"/>
</dbReference>
<dbReference type="Gene3D" id="2.60.200.20">
    <property type="match status" value="1"/>
</dbReference>
<dbReference type="Proteomes" id="UP000067626">
    <property type="component" value="Chromosome"/>
</dbReference>
<dbReference type="SUPFAM" id="SSF46689">
    <property type="entry name" value="Homeodomain-like"/>
    <property type="match status" value="1"/>
</dbReference>
<dbReference type="InterPro" id="IPR009057">
    <property type="entry name" value="Homeodomain-like_sf"/>
</dbReference>
<dbReference type="Pfam" id="PF00158">
    <property type="entry name" value="Sigma54_activat"/>
    <property type="match status" value="1"/>
</dbReference>
<dbReference type="InterPro" id="IPR025944">
    <property type="entry name" value="Sigma_54_int_dom_CS"/>
</dbReference>
<evidence type="ECO:0000259" key="7">
    <source>
        <dbReference type="PROSITE" id="PS50006"/>
    </source>
</evidence>
<proteinExistence type="predicted"/>
<dbReference type="InterPro" id="IPR003593">
    <property type="entry name" value="AAA+_ATPase"/>
</dbReference>
<feature type="compositionally biased region" description="Low complexity" evidence="6">
    <location>
        <begin position="411"/>
        <end position="421"/>
    </location>
</feature>
<dbReference type="AlphaFoldDB" id="A0A0K1EI42"/>
<dbReference type="GO" id="GO:0043565">
    <property type="term" value="F:sequence-specific DNA binding"/>
    <property type="evidence" value="ECO:0007669"/>
    <property type="project" value="InterPro"/>
</dbReference>
<dbReference type="PROSITE" id="PS00688">
    <property type="entry name" value="SIGMA54_INTERACT_3"/>
    <property type="match status" value="1"/>
</dbReference>
<dbReference type="CDD" id="cd00060">
    <property type="entry name" value="FHA"/>
    <property type="match status" value="1"/>
</dbReference>
<evidence type="ECO:0000256" key="3">
    <source>
        <dbReference type="ARBA" id="ARBA00023015"/>
    </source>
</evidence>
<dbReference type="InterPro" id="IPR000253">
    <property type="entry name" value="FHA_dom"/>
</dbReference>
<dbReference type="STRING" id="52.CMC5_046800"/>
<dbReference type="InterPro" id="IPR008984">
    <property type="entry name" value="SMAD_FHA_dom_sf"/>
</dbReference>
<evidence type="ECO:0000256" key="6">
    <source>
        <dbReference type="SAM" id="MobiDB-lite"/>
    </source>
</evidence>